<proteinExistence type="predicted"/>
<dbReference type="InterPro" id="IPR009537">
    <property type="entry name" value="DUF1156"/>
</dbReference>
<organism evidence="3 4">
    <name type="scientific">Cutibacterium equinum</name>
    <dbReference type="NCBI Taxonomy" id="3016342"/>
    <lineage>
        <taxon>Bacteria</taxon>
        <taxon>Bacillati</taxon>
        <taxon>Actinomycetota</taxon>
        <taxon>Actinomycetes</taxon>
        <taxon>Propionibacteriales</taxon>
        <taxon>Propionibacteriaceae</taxon>
        <taxon>Cutibacterium</taxon>
    </lineage>
</organism>
<protein>
    <submittedName>
        <fullName evidence="3">DUF1156 domain-containing protein</fullName>
    </submittedName>
</protein>
<keyword evidence="4" id="KW-1185">Reference proteome</keyword>
<dbReference type="InterPro" id="IPR029063">
    <property type="entry name" value="SAM-dependent_MTases_sf"/>
</dbReference>
<evidence type="ECO:0000259" key="2">
    <source>
        <dbReference type="Pfam" id="PF06634"/>
    </source>
</evidence>
<feature type="domain" description="DUF1156" evidence="2">
    <location>
        <begin position="29"/>
        <end position="98"/>
    </location>
</feature>
<evidence type="ECO:0000313" key="4">
    <source>
        <dbReference type="Proteomes" id="UP001212097"/>
    </source>
</evidence>
<feature type="region of interest" description="Disordered" evidence="1">
    <location>
        <begin position="1"/>
        <end position="22"/>
    </location>
</feature>
<sequence length="942" mass="103634">MNGPDDQPKTSERNPVTDATKKKLIETSLPLEAINDSSAREKSIRHGHPSTLHLYWSRKPLATARAVLFAQLVDDPSSRPEEFPTVEAQDAERARLHALLEKLVVWENSNDETLQQQAREEIRKSNNGELPAVLDPFAGGGSIPLEAQRLGLEAHASDLNPLAVLINKALIDIPPKFADRPPVFPGAADSANSWRRAEGLAEDIRRYGQWMRDEAERRIGHLYPKVRAEDGTEHTVIAWKWARTVRSPNPANPIEVPLVNSWWLSKKKGKEAWVHASVVDGEVRYEVRHDANGPTGEDEWTIKHGKGAKAVGDGTPFSYDYIREEGLGGRIGAHLIAVVAEGLRGRLYLSPSEDQRQAAHVSRPGIGEDGKIATNPRWFSPPAYGMTQFSDLFTNRQLVVLTTFSDLVTQARQKVLEDALKSGMTAGSRLEDGGSDAEAYADAIATYLALAVSRTTDYSSNLCSWHNTGEKMRNVFGRQAIPMVWDFAESNPLSHSSGNFLGQVEWVAKAVAHTPASRPASAQQADALTRDYGGLVISTDPPYYDNIGYSDLSDFFYVWLRQSLSSIQSKTVGTMLTPKSAELVANPYRHDGRAGAERFFVDGFNGVFHQIRQGARSDIPMTVYYAYKQQDSKADGTTSTGWHTLLSGLIAAGWEITATWPMRSELSNRMLSHGTNALASSIVLACRPRPENAPSTTRRAFVSELKAELPEALRTMIQGSVAPVDLAQAAIGPGISVFSRYSRVREADGSDMSVKDALLLINATLDEVIGEQESDFDPDTRFAVKWYRQYGWGQESSGIADQLARSSDTSIGGLERGGIFEAKGGQARLLSPSYLDGDWDVSADERVSVWEATVRLAAVMAKDGADKVAELLPSVQTRMNLDAVKELGFLLFHEAEKKKDTQDAILFNSLVSAWNDVNEQAHKYAATPRPSQQAFDFDEGDD</sequence>
<reference evidence="3 4" key="1">
    <citation type="submission" date="2023-01" db="EMBL/GenBank/DDBJ databases">
        <authorList>
            <person name="Lee S.H."/>
            <person name="Jung H.S."/>
            <person name="Yun J.U."/>
        </authorList>
    </citation>
    <scope>NUCLEOTIDE SEQUENCE [LARGE SCALE GENOMIC DNA]</scope>
    <source>
        <strain evidence="3 4">CBA3108</strain>
    </source>
</reference>
<name>A0ABY7QZA7_9ACTN</name>
<reference evidence="3 4" key="2">
    <citation type="submission" date="2023-06" db="EMBL/GenBank/DDBJ databases">
        <title>The Gram-positive Non-spore-bearing Anaerobic Bacilli of Human Feces.</title>
        <authorList>
            <person name="Eggerth A.H."/>
        </authorList>
    </citation>
    <scope>NUCLEOTIDE SEQUENCE [LARGE SCALE GENOMIC DNA]</scope>
    <source>
        <strain evidence="3 4">CBA3108</strain>
    </source>
</reference>
<dbReference type="EMBL" id="CP115668">
    <property type="protein sequence ID" value="WCC80379.1"/>
    <property type="molecule type" value="Genomic_DNA"/>
</dbReference>
<gene>
    <name evidence="3" type="ORF">O6R08_02265</name>
</gene>
<dbReference type="RefSeq" id="WP_271418560.1">
    <property type="nucleotide sequence ID" value="NZ_CP115668.1"/>
</dbReference>
<dbReference type="SUPFAM" id="SSF53335">
    <property type="entry name" value="S-adenosyl-L-methionine-dependent methyltransferases"/>
    <property type="match status" value="1"/>
</dbReference>
<dbReference type="Proteomes" id="UP001212097">
    <property type="component" value="Chromosome"/>
</dbReference>
<feature type="compositionally biased region" description="Basic and acidic residues" evidence="1">
    <location>
        <begin position="1"/>
        <end position="12"/>
    </location>
</feature>
<dbReference type="Pfam" id="PF06634">
    <property type="entry name" value="DUF1156"/>
    <property type="match status" value="1"/>
</dbReference>
<accession>A0ABY7QZA7</accession>
<evidence type="ECO:0000256" key="1">
    <source>
        <dbReference type="SAM" id="MobiDB-lite"/>
    </source>
</evidence>
<evidence type="ECO:0000313" key="3">
    <source>
        <dbReference type="EMBL" id="WCC80379.1"/>
    </source>
</evidence>